<dbReference type="InterPro" id="IPR040273">
    <property type="entry name" value="PIP1"/>
</dbReference>
<reference evidence="4" key="2">
    <citation type="journal article" date="2018" name="Gigascience">
        <title>Genome assembly of the Pink Ipe (Handroanthus impetiginosus, Bignoniaceae), a highly valued, ecologically keystone Neotropical timber forest tree.</title>
        <authorList>
            <person name="Silva-Junior O.B."/>
            <person name="Grattapaglia D."/>
            <person name="Novaes E."/>
            <person name="Collevatti R.G."/>
        </authorList>
    </citation>
    <scope>NUCLEOTIDE SEQUENCE [LARGE SCALE GENOMIC DNA]</scope>
    <source>
        <strain evidence="4">cv. UFG-1</strain>
    </source>
</reference>
<dbReference type="EMBL" id="NKXS01002534">
    <property type="protein sequence ID" value="PIN13133.1"/>
    <property type="molecule type" value="Genomic_DNA"/>
</dbReference>
<keyword evidence="4" id="KW-1185">Reference proteome</keyword>
<evidence type="ECO:0000313" key="4">
    <source>
        <dbReference type="Proteomes" id="UP000231279"/>
    </source>
</evidence>
<feature type="chain" id="PRO_5015080140" evidence="1">
    <location>
        <begin position="28"/>
        <end position="73"/>
    </location>
</feature>
<dbReference type="PROSITE" id="PS51257">
    <property type="entry name" value="PROKAR_LIPOPROTEIN"/>
    <property type="match status" value="1"/>
</dbReference>
<dbReference type="Proteomes" id="UP000231279">
    <property type="component" value="Unassembled WGS sequence"/>
</dbReference>
<evidence type="ECO:0000313" key="3">
    <source>
        <dbReference type="EMBL" id="PIN26900.1"/>
    </source>
</evidence>
<dbReference type="EMBL" id="NKXS01000033">
    <property type="protein sequence ID" value="PIN26900.1"/>
    <property type="molecule type" value="Genomic_DNA"/>
</dbReference>
<name>A0A2G9H6N1_9LAMI</name>
<proteinExistence type="predicted"/>
<dbReference type="GO" id="GO:0006952">
    <property type="term" value="P:defense response"/>
    <property type="evidence" value="ECO:0007669"/>
    <property type="project" value="InterPro"/>
</dbReference>
<evidence type="ECO:0000256" key="1">
    <source>
        <dbReference type="SAM" id="SignalP"/>
    </source>
</evidence>
<organism evidence="2 4">
    <name type="scientific">Handroanthus impetiginosus</name>
    <dbReference type="NCBI Taxonomy" id="429701"/>
    <lineage>
        <taxon>Eukaryota</taxon>
        <taxon>Viridiplantae</taxon>
        <taxon>Streptophyta</taxon>
        <taxon>Embryophyta</taxon>
        <taxon>Tracheophyta</taxon>
        <taxon>Spermatophyta</taxon>
        <taxon>Magnoliopsida</taxon>
        <taxon>eudicotyledons</taxon>
        <taxon>Gunneridae</taxon>
        <taxon>Pentapetalae</taxon>
        <taxon>asterids</taxon>
        <taxon>lamiids</taxon>
        <taxon>Lamiales</taxon>
        <taxon>Bignoniaceae</taxon>
        <taxon>Crescentiina</taxon>
        <taxon>Tabebuia alliance</taxon>
        <taxon>Handroanthus</taxon>
    </lineage>
</organism>
<sequence>MNYLRASILLIIFVIFVACMNEVHVEATRILPEDFSESNNLITFPVISQKAKDTMSYWLQRLASGPSPKGPGH</sequence>
<accession>A0A2G9H6N1</accession>
<dbReference type="PANTHER" id="PTHR37245:SF4">
    <property type="entry name" value="PAMP-INDUCED SECRETED PEPTIDE 1"/>
    <property type="match status" value="1"/>
</dbReference>
<protein>
    <submittedName>
        <fullName evidence="2">Uncharacterized protein</fullName>
    </submittedName>
</protein>
<dbReference type="OrthoDB" id="908966at2759"/>
<dbReference type="AlphaFoldDB" id="A0A2G9H6N1"/>
<evidence type="ECO:0000313" key="2">
    <source>
        <dbReference type="EMBL" id="PIN13133.1"/>
    </source>
</evidence>
<dbReference type="PANTHER" id="PTHR37245">
    <property type="entry name" value="PAMP-INDUCED SECRETED PEPTIDE 1"/>
    <property type="match status" value="1"/>
</dbReference>
<gene>
    <name evidence="3" type="ORF">CDL12_00341</name>
    <name evidence="2" type="ORF">CDL12_14246</name>
</gene>
<comment type="caution">
    <text evidence="2">The sequence shown here is derived from an EMBL/GenBank/DDBJ whole genome shotgun (WGS) entry which is preliminary data.</text>
</comment>
<reference evidence="2" key="1">
    <citation type="submission" date="2017-07" db="EMBL/GenBank/DDBJ databases">
        <authorList>
            <person name="Sun Z.S."/>
            <person name="Albrecht U."/>
            <person name="Echele G."/>
            <person name="Lee C.C."/>
        </authorList>
    </citation>
    <scope>NUCLEOTIDE SEQUENCE</scope>
    <source>
        <strain evidence="2">UFG-1</strain>
        <tissue evidence="2">Leaf</tissue>
    </source>
</reference>
<feature type="signal peptide" evidence="1">
    <location>
        <begin position="1"/>
        <end position="27"/>
    </location>
</feature>
<reference evidence="2" key="3">
    <citation type="journal article" date="2018" name="Gigascience">
        <title>Genome assembly of the pink ipe (Handroanthus impetiginosus, Bignoniaceae), a highly-valued ecologically keystone neotropical timber forest tree.</title>
        <authorList>
            <person name="Silva-Junior O.B."/>
            <person name="Novaes E."/>
            <person name="Grattapaglia D."/>
            <person name="Collevatti R.G."/>
        </authorList>
    </citation>
    <scope>NUCLEOTIDE SEQUENCE [LARGE SCALE GENOMIC DNA]</scope>
    <source>
        <strain evidence="2">UFG-1</strain>
        <tissue evidence="2">Leaf</tissue>
    </source>
</reference>
<keyword evidence="1" id="KW-0732">Signal</keyword>